<dbReference type="Pfam" id="PF02017">
    <property type="entry name" value="CIDE-N"/>
    <property type="match status" value="1"/>
</dbReference>
<evidence type="ECO:0000256" key="1">
    <source>
        <dbReference type="ARBA" id="ARBA00022703"/>
    </source>
</evidence>
<dbReference type="CDD" id="cd01615">
    <property type="entry name" value="CIDE_N"/>
    <property type="match status" value="1"/>
</dbReference>
<dbReference type="GO" id="GO:0042981">
    <property type="term" value="P:regulation of apoptotic process"/>
    <property type="evidence" value="ECO:0007669"/>
    <property type="project" value="TreeGrafter"/>
</dbReference>
<reference evidence="5" key="1">
    <citation type="submission" date="2021-06" db="EMBL/GenBank/DDBJ databases">
        <authorList>
            <person name="Hodson N. C."/>
            <person name="Mongue J. A."/>
            <person name="Jaron S. K."/>
        </authorList>
    </citation>
    <scope>NUCLEOTIDE SEQUENCE</scope>
</reference>
<name>A0A8J2PL64_9HEXA</name>
<keyword evidence="1 2" id="KW-0053">Apoptosis</keyword>
<dbReference type="AlphaFoldDB" id="A0A8J2PL64"/>
<evidence type="ECO:0000313" key="6">
    <source>
        <dbReference type="Proteomes" id="UP000708208"/>
    </source>
</evidence>
<dbReference type="PANTHER" id="PTHR12306">
    <property type="entry name" value="CELL DEATH ACTIVATOR CIDE"/>
    <property type="match status" value="1"/>
</dbReference>
<dbReference type="Proteomes" id="UP000708208">
    <property type="component" value="Unassembled WGS sequence"/>
</dbReference>
<dbReference type="SMART" id="SM00266">
    <property type="entry name" value="CAD"/>
    <property type="match status" value="1"/>
</dbReference>
<dbReference type="InterPro" id="IPR003508">
    <property type="entry name" value="CIDE-N_dom"/>
</dbReference>
<dbReference type="PANTHER" id="PTHR12306:SF22">
    <property type="entry name" value="DNAATION FACTOR-RELATED PROTEIN 2, ISOFORM B"/>
    <property type="match status" value="1"/>
</dbReference>
<dbReference type="EMBL" id="CAJVCH010403758">
    <property type="protein sequence ID" value="CAG7817799.1"/>
    <property type="molecule type" value="Genomic_DNA"/>
</dbReference>
<feature type="domain" description="CIDE-N" evidence="4">
    <location>
        <begin position="34"/>
        <end position="112"/>
    </location>
</feature>
<feature type="compositionally biased region" description="Low complexity" evidence="3">
    <location>
        <begin position="427"/>
        <end position="446"/>
    </location>
</feature>
<accession>A0A8J2PL64</accession>
<evidence type="ECO:0000256" key="2">
    <source>
        <dbReference type="PROSITE-ProRule" id="PRU00447"/>
    </source>
</evidence>
<organism evidence="5 6">
    <name type="scientific">Allacma fusca</name>
    <dbReference type="NCBI Taxonomy" id="39272"/>
    <lineage>
        <taxon>Eukaryota</taxon>
        <taxon>Metazoa</taxon>
        <taxon>Ecdysozoa</taxon>
        <taxon>Arthropoda</taxon>
        <taxon>Hexapoda</taxon>
        <taxon>Collembola</taxon>
        <taxon>Symphypleona</taxon>
        <taxon>Sminthuridae</taxon>
        <taxon>Allacma</taxon>
    </lineage>
</organism>
<evidence type="ECO:0000256" key="3">
    <source>
        <dbReference type="SAM" id="MobiDB-lite"/>
    </source>
</evidence>
<comment type="caution">
    <text evidence="5">The sequence shown here is derived from an EMBL/GenBank/DDBJ whole genome shotgun (WGS) entry which is preliminary data.</text>
</comment>
<dbReference type="OrthoDB" id="6475906at2759"/>
<sequence length="540" mass="59636">MRVKFANWRLGLGFGARLGWSNKELESFQVSARGRRPFKVWDSCRNCRKALVVSSLEELIVRGREKLSIGCIENVRAVLEADGTQVDDSEYFRSLPDNTVFLLLRNGEKWAPAGVNVIRAALSSIPKIVCEAISCLDLQDEVPSWKIMESRGRITIVLNWDQRPPTHEQKIGQRGIPLPSGKFVHQPPQPPGIRTIVTKDGKLETIINDFAHSHGHGSAAGTPSNGTGHVSTPSITIYHDESTDTNNKNKGGGVCRYDYTSRGLPRQGSSSLESSTNAAVHVHTLECTQRGLYESHCSRSHSPPEPSTCDFHCCALHEEGRKIQVHKAVATSPIDPSMFENQGSRSSTHYQTLLKPGPPSHGHHVRFKDNGNNGGSKNKSPNHQHQIQIEIPTITSSSSEDSETETQSLMERKILKMLQLTTTDLQAPPTASTSSSSSKGKASSKPYGHLTIKDIGIILERLSNKVLDVEYLSREFNNDLIIWNIRATVLGECNCGVVYNGKYYSINENGGVHGDYGMFDQSIDLPPPPLDETLEEDMRL</sequence>
<proteinExistence type="predicted"/>
<evidence type="ECO:0000313" key="5">
    <source>
        <dbReference type="EMBL" id="CAG7817799.1"/>
    </source>
</evidence>
<gene>
    <name evidence="5" type="ORF">AFUS01_LOCUS28345</name>
</gene>
<dbReference type="PROSITE" id="PS51135">
    <property type="entry name" value="CIDE_N"/>
    <property type="match status" value="1"/>
</dbReference>
<feature type="compositionally biased region" description="Polar residues" evidence="3">
    <location>
        <begin position="339"/>
        <end position="351"/>
    </location>
</feature>
<evidence type="ECO:0000259" key="4">
    <source>
        <dbReference type="PROSITE" id="PS51135"/>
    </source>
</evidence>
<keyword evidence="6" id="KW-1185">Reference proteome</keyword>
<dbReference type="GO" id="GO:0006915">
    <property type="term" value="P:apoptotic process"/>
    <property type="evidence" value="ECO:0007669"/>
    <property type="project" value="UniProtKB-UniRule"/>
</dbReference>
<feature type="region of interest" description="Disordered" evidence="3">
    <location>
        <begin position="334"/>
        <end position="384"/>
    </location>
</feature>
<protein>
    <recommendedName>
        <fullName evidence="4">CIDE-N domain-containing protein</fullName>
    </recommendedName>
</protein>
<feature type="region of interest" description="Disordered" evidence="3">
    <location>
        <begin position="423"/>
        <end position="446"/>
    </location>
</feature>